<dbReference type="InterPro" id="IPR003718">
    <property type="entry name" value="OsmC/Ohr_fam"/>
</dbReference>
<dbReference type="InterPro" id="IPR015946">
    <property type="entry name" value="KH_dom-like_a/b"/>
</dbReference>
<organism evidence="2 3">
    <name type="scientific">Sphingopyxis soli</name>
    <dbReference type="NCBI Taxonomy" id="592051"/>
    <lineage>
        <taxon>Bacteria</taxon>
        <taxon>Pseudomonadati</taxon>
        <taxon>Pseudomonadota</taxon>
        <taxon>Alphaproteobacteria</taxon>
        <taxon>Sphingomonadales</taxon>
        <taxon>Sphingomonadaceae</taxon>
        <taxon>Sphingopyxis</taxon>
    </lineage>
</organism>
<dbReference type="InterPro" id="IPR019953">
    <property type="entry name" value="OHR"/>
</dbReference>
<evidence type="ECO:0000256" key="1">
    <source>
        <dbReference type="ARBA" id="ARBA00007378"/>
    </source>
</evidence>
<reference evidence="3" key="1">
    <citation type="journal article" date="2019" name="Int. J. Syst. Evol. Microbiol.">
        <title>The Global Catalogue of Microorganisms (GCM) 10K type strain sequencing project: providing services to taxonomists for standard genome sequencing and annotation.</title>
        <authorList>
            <consortium name="The Broad Institute Genomics Platform"/>
            <consortium name="The Broad Institute Genome Sequencing Center for Infectious Disease"/>
            <person name="Wu L."/>
            <person name="Ma J."/>
        </authorList>
    </citation>
    <scope>NUCLEOTIDE SEQUENCE [LARGE SCALE GENOMIC DNA]</scope>
    <source>
        <strain evidence="3">JCM 15910</strain>
    </source>
</reference>
<evidence type="ECO:0000313" key="2">
    <source>
        <dbReference type="EMBL" id="GAA0862955.1"/>
    </source>
</evidence>
<dbReference type="Gene3D" id="3.30.300.20">
    <property type="match status" value="1"/>
</dbReference>
<proteinExistence type="inferred from homology"/>
<dbReference type="SUPFAM" id="SSF82784">
    <property type="entry name" value="OsmC-like"/>
    <property type="match status" value="1"/>
</dbReference>
<dbReference type="PANTHER" id="PTHR33797">
    <property type="entry name" value="ORGANIC HYDROPEROXIDE RESISTANCE PROTEIN-LIKE"/>
    <property type="match status" value="1"/>
</dbReference>
<sequence length="136" mass="14251">MADKILFTGTTHVKGGAEGYARSTNGLLDIQLPEPHPAAENLFAAAWSACFLGALGLAAQQKKVALPVTPEIDTTIDLLHKDGGFVLRARLDVQVPGIDRAVAQELIEAAHAICPYSKAVAGNIDIELTLAEPALA</sequence>
<keyword evidence="3" id="KW-1185">Reference proteome</keyword>
<name>A0ABP3XCX5_9SPHN</name>
<dbReference type="Pfam" id="PF02566">
    <property type="entry name" value="OsmC"/>
    <property type="match status" value="1"/>
</dbReference>
<dbReference type="Proteomes" id="UP001500738">
    <property type="component" value="Unassembled WGS sequence"/>
</dbReference>
<dbReference type="RefSeq" id="WP_215353636.1">
    <property type="nucleotide sequence ID" value="NZ_BAAAFE010000004.1"/>
</dbReference>
<comment type="similarity">
    <text evidence="1">Belongs to the OsmC/Ohr family.</text>
</comment>
<dbReference type="EMBL" id="BAAAFE010000004">
    <property type="protein sequence ID" value="GAA0862955.1"/>
    <property type="molecule type" value="Genomic_DNA"/>
</dbReference>
<dbReference type="Gene3D" id="2.20.25.10">
    <property type="match status" value="1"/>
</dbReference>
<gene>
    <name evidence="2" type="ORF">GCM10009115_11660</name>
</gene>
<evidence type="ECO:0000313" key="3">
    <source>
        <dbReference type="Proteomes" id="UP001500738"/>
    </source>
</evidence>
<accession>A0ABP3XCX5</accession>
<dbReference type="NCBIfam" id="TIGR03561">
    <property type="entry name" value="organ_hyd_perox"/>
    <property type="match status" value="1"/>
</dbReference>
<protein>
    <submittedName>
        <fullName evidence="2">Ohr family peroxiredoxin</fullName>
    </submittedName>
</protein>
<comment type="caution">
    <text evidence="2">The sequence shown here is derived from an EMBL/GenBank/DDBJ whole genome shotgun (WGS) entry which is preliminary data.</text>
</comment>
<dbReference type="InterPro" id="IPR036102">
    <property type="entry name" value="OsmC/Ohrsf"/>
</dbReference>
<dbReference type="PANTHER" id="PTHR33797:SF2">
    <property type="entry name" value="ORGANIC HYDROPEROXIDE RESISTANCE PROTEIN-LIKE"/>
    <property type="match status" value="1"/>
</dbReference>